<reference evidence="1 2" key="1">
    <citation type="submission" date="2021-06" db="EMBL/GenBank/DDBJ databases">
        <title>Caerostris extrusa draft genome.</title>
        <authorList>
            <person name="Kono N."/>
            <person name="Arakawa K."/>
        </authorList>
    </citation>
    <scope>NUCLEOTIDE SEQUENCE [LARGE SCALE GENOMIC DNA]</scope>
</reference>
<evidence type="ECO:0000313" key="2">
    <source>
        <dbReference type="Proteomes" id="UP001054945"/>
    </source>
</evidence>
<dbReference type="AlphaFoldDB" id="A0AAV4WX27"/>
<name>A0AAV4WX27_CAEEX</name>
<protein>
    <submittedName>
        <fullName evidence="1">Uncharacterized protein</fullName>
    </submittedName>
</protein>
<keyword evidence="2" id="KW-1185">Reference proteome</keyword>
<accession>A0AAV4WX27</accession>
<sequence>MKRVRLKANHHVIPTKCRNACQSEGKGMMGCSLFKMNSILQKILITDVSSSRHVGLLISLHPYKKITDFEIAVPDVQRSKTRKRVNIPLSPDRFFALQS</sequence>
<dbReference type="Proteomes" id="UP001054945">
    <property type="component" value="Unassembled WGS sequence"/>
</dbReference>
<gene>
    <name evidence="1" type="ORF">CEXT_588561</name>
</gene>
<dbReference type="EMBL" id="BPLR01016925">
    <property type="protein sequence ID" value="GIY87342.1"/>
    <property type="molecule type" value="Genomic_DNA"/>
</dbReference>
<comment type="caution">
    <text evidence="1">The sequence shown here is derived from an EMBL/GenBank/DDBJ whole genome shotgun (WGS) entry which is preliminary data.</text>
</comment>
<evidence type="ECO:0000313" key="1">
    <source>
        <dbReference type="EMBL" id="GIY87342.1"/>
    </source>
</evidence>
<proteinExistence type="predicted"/>
<organism evidence="1 2">
    <name type="scientific">Caerostris extrusa</name>
    <name type="common">Bark spider</name>
    <name type="synonym">Caerostris bankana</name>
    <dbReference type="NCBI Taxonomy" id="172846"/>
    <lineage>
        <taxon>Eukaryota</taxon>
        <taxon>Metazoa</taxon>
        <taxon>Ecdysozoa</taxon>
        <taxon>Arthropoda</taxon>
        <taxon>Chelicerata</taxon>
        <taxon>Arachnida</taxon>
        <taxon>Araneae</taxon>
        <taxon>Araneomorphae</taxon>
        <taxon>Entelegynae</taxon>
        <taxon>Araneoidea</taxon>
        <taxon>Araneidae</taxon>
        <taxon>Caerostris</taxon>
    </lineage>
</organism>